<protein>
    <submittedName>
        <fullName evidence="1">Uncharacterized protein</fullName>
    </submittedName>
</protein>
<organism evidence="1 2">
    <name type="scientific">Trichinella murrelli</name>
    <dbReference type="NCBI Taxonomy" id="144512"/>
    <lineage>
        <taxon>Eukaryota</taxon>
        <taxon>Metazoa</taxon>
        <taxon>Ecdysozoa</taxon>
        <taxon>Nematoda</taxon>
        <taxon>Enoplea</taxon>
        <taxon>Dorylaimia</taxon>
        <taxon>Trichinellida</taxon>
        <taxon>Trichinellidae</taxon>
        <taxon>Trichinella</taxon>
    </lineage>
</organism>
<dbReference type="Proteomes" id="UP000055048">
    <property type="component" value="Unassembled WGS sequence"/>
</dbReference>
<name>A0A0V0UDG6_9BILA</name>
<gene>
    <name evidence="1" type="ORF">T05_12266</name>
</gene>
<evidence type="ECO:0000313" key="1">
    <source>
        <dbReference type="EMBL" id="KRX49298.1"/>
    </source>
</evidence>
<sequence length="168" mass="19129">MQQADERKGEMVNQFPPTTLTRISPVCQLYSNTTSSGGGVEINNNNNSLQIDKEIRRTSKATTVAYNMKAHRHLATIDSDGNTCYSSDRKTTTFDQRILHSWSWRRGAVACKERRLENTGVDRLGVKFGHNAEPVTNKRPPVFERPVRGRIQSELLLFVRRHFGGLQR</sequence>
<keyword evidence="2" id="KW-1185">Reference proteome</keyword>
<evidence type="ECO:0000313" key="2">
    <source>
        <dbReference type="Proteomes" id="UP000055048"/>
    </source>
</evidence>
<dbReference type="EMBL" id="JYDJ01000018">
    <property type="protein sequence ID" value="KRX49298.1"/>
    <property type="molecule type" value="Genomic_DNA"/>
</dbReference>
<proteinExistence type="predicted"/>
<reference evidence="1 2" key="1">
    <citation type="submission" date="2015-01" db="EMBL/GenBank/DDBJ databases">
        <title>Evolution of Trichinella species and genotypes.</title>
        <authorList>
            <person name="Korhonen P.K."/>
            <person name="Edoardo P."/>
            <person name="Giuseppe L.R."/>
            <person name="Gasser R.B."/>
        </authorList>
    </citation>
    <scope>NUCLEOTIDE SEQUENCE [LARGE SCALE GENOMIC DNA]</scope>
    <source>
        <strain evidence="1">ISS417</strain>
    </source>
</reference>
<accession>A0A0V0UDG6</accession>
<comment type="caution">
    <text evidence="1">The sequence shown here is derived from an EMBL/GenBank/DDBJ whole genome shotgun (WGS) entry which is preliminary data.</text>
</comment>
<dbReference type="AlphaFoldDB" id="A0A0V0UDG6"/>